<evidence type="ECO:0000259" key="3">
    <source>
        <dbReference type="Pfam" id="PF23566"/>
    </source>
</evidence>
<evidence type="ECO:0000313" key="5">
    <source>
        <dbReference type="Proteomes" id="UP000193560"/>
    </source>
</evidence>
<dbReference type="GO" id="GO:0006357">
    <property type="term" value="P:regulation of transcription by RNA polymerase II"/>
    <property type="evidence" value="ECO:0007669"/>
    <property type="project" value="TreeGrafter"/>
</dbReference>
<dbReference type="InterPro" id="IPR057512">
    <property type="entry name" value="RTG2_C"/>
</dbReference>
<comment type="caution">
    <text evidence="4">The sequence shown here is derived from an EMBL/GenBank/DDBJ whole genome shotgun (WGS) entry which is preliminary data.</text>
</comment>
<feature type="domain" description="RTG2 C-terminal" evidence="3">
    <location>
        <begin position="366"/>
        <end position="489"/>
    </location>
</feature>
<proteinExistence type="predicted"/>
<dbReference type="Gene3D" id="1.10.3210.10">
    <property type="entry name" value="Hypothetical protein af1432"/>
    <property type="match status" value="1"/>
</dbReference>
<name>A0A1X2J2B4_9FUNG</name>
<dbReference type="AlphaFoldDB" id="A0A1X2J2B4"/>
<reference evidence="4 5" key="1">
    <citation type="submission" date="2016-07" db="EMBL/GenBank/DDBJ databases">
        <title>Pervasive Adenine N6-methylation of Active Genes in Fungi.</title>
        <authorList>
            <consortium name="DOE Joint Genome Institute"/>
            <person name="Mondo S.J."/>
            <person name="Dannebaum R.O."/>
            <person name="Kuo R.C."/>
            <person name="Labutti K."/>
            <person name="Haridas S."/>
            <person name="Kuo A."/>
            <person name="Salamov A."/>
            <person name="Ahrendt S.R."/>
            <person name="Lipzen A."/>
            <person name="Sullivan W."/>
            <person name="Andreopoulos W.B."/>
            <person name="Clum A."/>
            <person name="Lindquist E."/>
            <person name="Daum C."/>
            <person name="Ramamoorthy G.K."/>
            <person name="Gryganskyi A."/>
            <person name="Culley D."/>
            <person name="Magnuson J.K."/>
            <person name="James T.Y."/>
            <person name="O'Malley M.A."/>
            <person name="Stajich J.E."/>
            <person name="Spatafora J.W."/>
            <person name="Visel A."/>
            <person name="Grigoriev I.V."/>
        </authorList>
    </citation>
    <scope>NUCLEOTIDE SEQUENCE [LARGE SCALE GENOMIC DNA]</scope>
    <source>
        <strain evidence="4 5">NRRL 1336</strain>
    </source>
</reference>
<gene>
    <name evidence="4" type="ORF">BCR42DRAFT_479686</name>
</gene>
<evidence type="ECO:0000313" key="4">
    <source>
        <dbReference type="EMBL" id="ORZ25364.1"/>
    </source>
</evidence>
<feature type="domain" description="Ppx/GppA phosphatase N-terminal" evidence="2">
    <location>
        <begin position="28"/>
        <end position="341"/>
    </location>
</feature>
<dbReference type="Gene3D" id="3.30.420.150">
    <property type="entry name" value="Exopolyphosphatase. Domain 2"/>
    <property type="match status" value="1"/>
</dbReference>
<dbReference type="STRING" id="90262.A0A1X2J2B4"/>
<dbReference type="Proteomes" id="UP000193560">
    <property type="component" value="Unassembled WGS sequence"/>
</dbReference>
<dbReference type="PANTHER" id="PTHR30005">
    <property type="entry name" value="EXOPOLYPHOSPHATASE"/>
    <property type="match status" value="1"/>
</dbReference>
<sequence>MTNINEGPIAIIDMGSNGIRFGIVNNLSRHLPVTYEERAPISLLEVQGEDKMIPPDTIEQVVNSFRRFKALCEDAHVPDSNIRVIATEATRVAANAKEFLDAIYQATGWSVKLLSKQEEALISASGIVESFYSVKGLTSDCGGGSVELSYVISGPNSDNGFQAAQQPVSLPYGAMALKKRLAQCGTKEERHALYDEVKTALQQALHDTQPPYDIQHDDGYEIYMSGGGFRALGYLSMARKSHKVAGSGDYTRQPDYPIPMINGYTISGKALKKLVHRYNNKKADDVVRQVQGFRISRRRAEMMPAICFLVSAMVEVIPIRRVHFSEGGVRQGICYQMLTAHEQSKDPLFSSVKMYTSSSDFALRDEEFGAIYDILKDALPEPYLDSNHPLQLCRLLPAAIYLANLTSHYPKESRAYVAFHMPLPSGPLANVPGLTHKERATLAILLAYRQGGAVPDPIFYKVQSLVGKKGISVCKYLGRVMELVFAVSPLQPGIGLIRSGLTFKTIATDDEANNDSDDGTNYDDDDATFQQYEQHTKRHMDQGEDDSGNAADDDDGDGDCDGDDNDDDNGNETNTIKNFYPPMKLCIQLPPDRSILLNAPGIMSLMEKLDKKVNTRKFDMDGEEKKIKCPSLFSVDVSCRLLE</sequence>
<feature type="region of interest" description="Disordered" evidence="1">
    <location>
        <begin position="534"/>
        <end position="576"/>
    </location>
</feature>
<dbReference type="InterPro" id="IPR003695">
    <property type="entry name" value="Ppx_GppA_N"/>
</dbReference>
<dbReference type="Gene3D" id="3.30.420.40">
    <property type="match status" value="1"/>
</dbReference>
<organism evidence="4 5">
    <name type="scientific">Absidia repens</name>
    <dbReference type="NCBI Taxonomy" id="90262"/>
    <lineage>
        <taxon>Eukaryota</taxon>
        <taxon>Fungi</taxon>
        <taxon>Fungi incertae sedis</taxon>
        <taxon>Mucoromycota</taxon>
        <taxon>Mucoromycotina</taxon>
        <taxon>Mucoromycetes</taxon>
        <taxon>Mucorales</taxon>
        <taxon>Cunninghamellaceae</taxon>
        <taxon>Absidia</taxon>
    </lineage>
</organism>
<evidence type="ECO:0000256" key="1">
    <source>
        <dbReference type="SAM" id="MobiDB-lite"/>
    </source>
</evidence>
<dbReference type="PANTHER" id="PTHR30005:SF0">
    <property type="entry name" value="RETROGRADE REGULATION PROTEIN 2"/>
    <property type="match status" value="1"/>
</dbReference>
<dbReference type="EMBL" id="MCGE01000001">
    <property type="protein sequence ID" value="ORZ25364.1"/>
    <property type="molecule type" value="Genomic_DNA"/>
</dbReference>
<dbReference type="InterPro" id="IPR050273">
    <property type="entry name" value="GppA/Ppx_hydrolase"/>
</dbReference>
<dbReference type="Pfam" id="PF02541">
    <property type="entry name" value="Ppx-GppA"/>
    <property type="match status" value="1"/>
</dbReference>
<dbReference type="FunFam" id="3.30.420.40:FF:000191">
    <property type="entry name" value="Retrograde regulation protein 2"/>
    <property type="match status" value="1"/>
</dbReference>
<evidence type="ECO:0000259" key="2">
    <source>
        <dbReference type="Pfam" id="PF02541"/>
    </source>
</evidence>
<dbReference type="OrthoDB" id="2014654at2759"/>
<dbReference type="InterPro" id="IPR043129">
    <property type="entry name" value="ATPase_NBD"/>
</dbReference>
<protein>
    <submittedName>
        <fullName evidence="4">Ppx/GppA phosphatase family-domain-containing protein</fullName>
    </submittedName>
</protein>
<keyword evidence="5" id="KW-1185">Reference proteome</keyword>
<dbReference type="SUPFAM" id="SSF53067">
    <property type="entry name" value="Actin-like ATPase domain"/>
    <property type="match status" value="2"/>
</dbReference>
<feature type="compositionally biased region" description="Acidic residues" evidence="1">
    <location>
        <begin position="543"/>
        <end position="570"/>
    </location>
</feature>
<dbReference type="Pfam" id="PF23566">
    <property type="entry name" value="RTG2_C"/>
    <property type="match status" value="1"/>
</dbReference>
<accession>A0A1X2J2B4</accession>